<dbReference type="Proteomes" id="UP001174136">
    <property type="component" value="Unassembled WGS sequence"/>
</dbReference>
<evidence type="ECO:0000313" key="3">
    <source>
        <dbReference type="EMBL" id="KAK0145420.1"/>
    </source>
</evidence>
<keyword evidence="4" id="KW-1185">Reference proteome</keyword>
<evidence type="ECO:0000256" key="2">
    <source>
        <dbReference type="SAM" id="SignalP"/>
    </source>
</evidence>
<reference evidence="3" key="1">
    <citation type="journal article" date="2023" name="Front. Mar. Sci.">
        <title>A new Merluccius polli reference genome to investigate the effects of global change in West African waters.</title>
        <authorList>
            <person name="Mateo J.L."/>
            <person name="Blanco-Fernandez C."/>
            <person name="Garcia-Vazquez E."/>
            <person name="Machado-Schiaffino G."/>
        </authorList>
    </citation>
    <scope>NUCLEOTIDE SEQUENCE</scope>
    <source>
        <strain evidence="3">C29</strain>
        <tissue evidence="3">Fin</tissue>
    </source>
</reference>
<proteinExistence type="predicted"/>
<keyword evidence="2" id="KW-0732">Signal</keyword>
<evidence type="ECO:0000256" key="1">
    <source>
        <dbReference type="SAM" id="MobiDB-lite"/>
    </source>
</evidence>
<dbReference type="EMBL" id="JAOPHQ010002857">
    <property type="protein sequence ID" value="KAK0145420.1"/>
    <property type="molecule type" value="Genomic_DNA"/>
</dbReference>
<protein>
    <recommendedName>
        <fullName evidence="5">Secreted protein</fullName>
    </recommendedName>
</protein>
<evidence type="ECO:0000313" key="4">
    <source>
        <dbReference type="Proteomes" id="UP001174136"/>
    </source>
</evidence>
<dbReference type="AlphaFoldDB" id="A0AA47MSL3"/>
<organism evidence="3 4">
    <name type="scientific">Merluccius polli</name>
    <name type="common">Benguela hake</name>
    <name type="synonym">Merluccius cadenati</name>
    <dbReference type="NCBI Taxonomy" id="89951"/>
    <lineage>
        <taxon>Eukaryota</taxon>
        <taxon>Metazoa</taxon>
        <taxon>Chordata</taxon>
        <taxon>Craniata</taxon>
        <taxon>Vertebrata</taxon>
        <taxon>Euteleostomi</taxon>
        <taxon>Actinopterygii</taxon>
        <taxon>Neopterygii</taxon>
        <taxon>Teleostei</taxon>
        <taxon>Neoteleostei</taxon>
        <taxon>Acanthomorphata</taxon>
        <taxon>Zeiogadaria</taxon>
        <taxon>Gadariae</taxon>
        <taxon>Gadiformes</taxon>
        <taxon>Gadoidei</taxon>
        <taxon>Merlucciidae</taxon>
        <taxon>Merluccius</taxon>
    </lineage>
</organism>
<comment type="caution">
    <text evidence="3">The sequence shown here is derived from an EMBL/GenBank/DDBJ whole genome shotgun (WGS) entry which is preliminary data.</text>
</comment>
<name>A0AA47MSL3_MERPO</name>
<evidence type="ECO:0008006" key="5">
    <source>
        <dbReference type="Google" id="ProtNLM"/>
    </source>
</evidence>
<feature type="signal peptide" evidence="2">
    <location>
        <begin position="1"/>
        <end position="18"/>
    </location>
</feature>
<sequence length="562" mass="60966">MLLLLLLVVGVGSRLILALSGSSLPSRVCPSWAARSCTMGGQSEVRERSHQAQLCCCCGQPARFSVYCNNCNILSSRLGSNQCVSVDRKTLLVLEGCYFSAKDGKRMVSSYVACGRLLSFTTKSLQLVQTAAARLLTRTCDHITPILASLHWLPITVRSWPSTNPCIKKETSRTQSVSYRACGPVCLLLLVDIRSSLHQDRDDVMVSGHYGNHQDGTPLTVLTHRELLHHDHAAPPPRARLLQQQTVLQNKTSAPLLESVSMMWGFWVVWRLGFWRAAGCVLPANQNITVQNQEGHSVDQNHQDDKLTWVSDRQIGQTDRQTDRLTDRLTWVTWASGSSSWKLSLRLTSYSSSLITADTIWGDQELATGSAVGVVLGVGAQNRPTVWVCRSAVGWALVRVGVACDVLWEESVERRGRQVTLLEAKGPEERYEGASPRPCGGASPRPCGGASPRPCGGASPRPCGGASPRLCGGASNMRPQAEQPHLVTATALRETFPGGRRRALLYLMVELSPPPRRPPRLGTAAVQGVAVSTSCLALPRPGARRGMMRGAATEPAVMADKG</sequence>
<feature type="chain" id="PRO_5041265832" description="Secreted protein" evidence="2">
    <location>
        <begin position="19"/>
        <end position="562"/>
    </location>
</feature>
<accession>A0AA47MSL3</accession>
<gene>
    <name evidence="3" type="ORF">N1851_015665</name>
</gene>
<feature type="region of interest" description="Disordered" evidence="1">
    <location>
        <begin position="427"/>
        <end position="462"/>
    </location>
</feature>